<organism evidence="2 3">
    <name type="scientific">Rhizoctonia solani</name>
    <dbReference type="NCBI Taxonomy" id="456999"/>
    <lineage>
        <taxon>Eukaryota</taxon>
        <taxon>Fungi</taxon>
        <taxon>Dikarya</taxon>
        <taxon>Basidiomycota</taxon>
        <taxon>Agaricomycotina</taxon>
        <taxon>Agaricomycetes</taxon>
        <taxon>Cantharellales</taxon>
        <taxon>Ceratobasidiaceae</taxon>
        <taxon>Rhizoctonia</taxon>
    </lineage>
</organism>
<feature type="compositionally biased region" description="Basic residues" evidence="1">
    <location>
        <begin position="130"/>
        <end position="141"/>
    </location>
</feature>
<reference evidence="2 3" key="1">
    <citation type="submission" date="2015-07" db="EMBL/GenBank/DDBJ databases">
        <authorList>
            <person name="Noorani M."/>
        </authorList>
    </citation>
    <scope>NUCLEOTIDE SEQUENCE [LARGE SCALE GENOMIC DNA]</scope>
    <source>
        <strain evidence="2">BBA 69670</strain>
    </source>
</reference>
<evidence type="ECO:0000313" key="3">
    <source>
        <dbReference type="Proteomes" id="UP000044841"/>
    </source>
</evidence>
<keyword evidence="3" id="KW-1185">Reference proteome</keyword>
<feature type="compositionally biased region" description="Low complexity" evidence="1">
    <location>
        <begin position="72"/>
        <end position="90"/>
    </location>
</feature>
<evidence type="ECO:0000313" key="2">
    <source>
        <dbReference type="EMBL" id="CUA68046.1"/>
    </source>
</evidence>
<name>A0A0K6FP88_9AGAM</name>
<dbReference type="Proteomes" id="UP000044841">
    <property type="component" value="Unassembled WGS sequence"/>
</dbReference>
<dbReference type="EMBL" id="CYGV01000318">
    <property type="protein sequence ID" value="CUA68046.1"/>
    <property type="molecule type" value="Genomic_DNA"/>
</dbReference>
<dbReference type="AlphaFoldDB" id="A0A0K6FP88"/>
<accession>A0A0K6FP88</accession>
<feature type="region of interest" description="Disordered" evidence="1">
    <location>
        <begin position="274"/>
        <end position="312"/>
    </location>
</feature>
<gene>
    <name evidence="2" type="ORF">RSOLAG22IIIB_13633</name>
</gene>
<feature type="region of interest" description="Disordered" evidence="1">
    <location>
        <begin position="37"/>
        <end position="145"/>
    </location>
</feature>
<sequence>MALGNIDFAGLQALLADQGLELVLRPIATPNTNVLKDVTNRSSSQPTAQPAKQRSSALKSSSEPRPTPAAQSSTESSSSTNLSTKSATKSRPPQRRSVSYSPYQHASRPVLPAPAENNLFNPARPPIKLKYMKKPKGTPGRKGKDGWPEPMRYIWGTTVAEYRFMYSIAKCLVHKKLDTTKCLRDQDEDLVDWVIEKFYHFIPEFVEVYGGSKWPARAFIQVALKSANETHKRLAKENPNVHTARRADDIDEDGMLAEANFIVDGYCSEDEPTIPSVSDAPLANQKGKQRADSDAAGWLKSEPSSSGSETLSEFNLRPLTYGLVFDYEDE</sequence>
<feature type="compositionally biased region" description="Polar residues" evidence="1">
    <location>
        <begin position="37"/>
        <end position="64"/>
    </location>
</feature>
<protein>
    <submittedName>
        <fullName evidence="2">Uncharacterized protein</fullName>
    </submittedName>
</protein>
<proteinExistence type="predicted"/>
<feature type="compositionally biased region" description="Low complexity" evidence="1">
    <location>
        <begin position="301"/>
        <end position="312"/>
    </location>
</feature>
<evidence type="ECO:0000256" key="1">
    <source>
        <dbReference type="SAM" id="MobiDB-lite"/>
    </source>
</evidence>